<reference evidence="2" key="1">
    <citation type="submission" date="2015-08" db="EMBL/GenBank/DDBJ databases">
        <authorList>
            <person name="Varghese N."/>
        </authorList>
    </citation>
    <scope>NUCLEOTIDE SEQUENCE [LARGE SCALE GENOMIC DNA]</scope>
    <source>
        <strain evidence="2">DSM 17901</strain>
    </source>
</reference>
<sequence>MLDFFVRNTRRRNDPLADAEAAATWVAELKAEFGSAAHERVTDLVSQAVTDGASPDAGRIDAVLRLNLDTASLHQQLGLQYLMNGRLPKLLEEQVRSQILDYGQAFISFYRLASQPGSAASPAQVALMLSRSLFFLGERARWQFYRHRAPQDGFWLQVNEHLRCAEQWKAESLPICLFNEERGTTVQDQFLILQMLATLTSGNLSTRQLNFSHELLRLVSDRMTLHAGVQETSSFVVDLLADQPAHRPRAQAAGGEYRGWSTADMVEILHGWAGSLEGGRTPEELRRLIEPGIDATLLRVLCREWAPRQMLFARAERVSVKGRQIEVAHRLPVLHRLIRKPEEEARSRAAQAGEGFEEATDIRIYGFVTTRRRDRMSALAPAAEAVALHDEFAKWELDNISLTGLGVTFEALGNEWAQLGTLLGIRHADHPAWQLGLVRRLKRQQGNRVYLGIELLSDRPVAAAIRPADTRVLDPSLAPELVWSGGLISLFVALGKGGKTVNALILPLSAYTLGKQYVMSARGKYFLVALGKVAEKGLDWCLAEVELVRTLQGPEG</sequence>
<dbReference type="Proteomes" id="UP000243535">
    <property type="component" value="Unassembled WGS sequence"/>
</dbReference>
<dbReference type="EMBL" id="CYHA01000002">
    <property type="protein sequence ID" value="CUA82177.1"/>
    <property type="molecule type" value="Genomic_DNA"/>
</dbReference>
<accession>A0A0K6GUJ1</accession>
<organism evidence="1 2">
    <name type="scientific">Gulbenkiania indica</name>
    <dbReference type="NCBI Taxonomy" id="375574"/>
    <lineage>
        <taxon>Bacteria</taxon>
        <taxon>Pseudomonadati</taxon>
        <taxon>Pseudomonadota</taxon>
        <taxon>Betaproteobacteria</taxon>
        <taxon>Neisseriales</taxon>
        <taxon>Chromobacteriaceae</taxon>
        <taxon>Gulbenkiania</taxon>
    </lineage>
</organism>
<evidence type="ECO:0000313" key="2">
    <source>
        <dbReference type="Proteomes" id="UP000243535"/>
    </source>
</evidence>
<evidence type="ECO:0008006" key="3">
    <source>
        <dbReference type="Google" id="ProtNLM"/>
    </source>
</evidence>
<protein>
    <recommendedName>
        <fullName evidence="3">PilZ domain-containing protein</fullName>
    </recommendedName>
</protein>
<evidence type="ECO:0000313" key="1">
    <source>
        <dbReference type="EMBL" id="CUA82177.1"/>
    </source>
</evidence>
<dbReference type="OrthoDB" id="8553796at2"/>
<dbReference type="AlphaFoldDB" id="A0A0K6GUJ1"/>
<gene>
    <name evidence="1" type="ORF">Ga0061063_1041</name>
</gene>
<keyword evidence="2" id="KW-1185">Reference proteome</keyword>
<name>A0A0K6GUJ1_9NEIS</name>
<proteinExistence type="predicted"/>